<name>A0A6A6MYV8_HEVBR</name>
<dbReference type="Proteomes" id="UP000467840">
    <property type="component" value="Chromosome 6"/>
</dbReference>
<dbReference type="AlphaFoldDB" id="A0A6A6MYV8"/>
<comment type="caution">
    <text evidence="1">The sequence shown here is derived from an EMBL/GenBank/DDBJ whole genome shotgun (WGS) entry which is preliminary data.</text>
</comment>
<evidence type="ECO:0000313" key="1">
    <source>
        <dbReference type="EMBL" id="KAF2317009.1"/>
    </source>
</evidence>
<dbReference type="EMBL" id="JAAGAX010000004">
    <property type="protein sequence ID" value="KAF2317009.1"/>
    <property type="molecule type" value="Genomic_DNA"/>
</dbReference>
<accession>A0A6A6MYV8</accession>
<protein>
    <submittedName>
        <fullName evidence="1">Uncharacterized protein</fullName>
    </submittedName>
</protein>
<sequence length="128" mass="14716">MMEREMAMRVGIRDGGLSSEERLTMRLEQGAWFPCVNQFDNRRLEDRSAFHGHGVSINGQGYQKLWCCLMLSQFQKIIRKLIVLLKWAGQITCAAWHVNNYNIEIVMGHWILASMSGTQVDVMWAVLG</sequence>
<keyword evidence="2" id="KW-1185">Reference proteome</keyword>
<gene>
    <name evidence="1" type="ORF">GH714_010510</name>
</gene>
<reference evidence="1 2" key="1">
    <citation type="journal article" date="2020" name="Mol. Plant">
        <title>The Chromosome-Based Rubber Tree Genome Provides New Insights into Spurge Genome Evolution and Rubber Biosynthesis.</title>
        <authorList>
            <person name="Liu J."/>
            <person name="Shi C."/>
            <person name="Shi C.C."/>
            <person name="Li W."/>
            <person name="Zhang Q.J."/>
            <person name="Zhang Y."/>
            <person name="Li K."/>
            <person name="Lu H.F."/>
            <person name="Shi C."/>
            <person name="Zhu S.T."/>
            <person name="Xiao Z.Y."/>
            <person name="Nan H."/>
            <person name="Yue Y."/>
            <person name="Zhu X.G."/>
            <person name="Wu Y."/>
            <person name="Hong X.N."/>
            <person name="Fan G.Y."/>
            <person name="Tong Y."/>
            <person name="Zhang D."/>
            <person name="Mao C.L."/>
            <person name="Liu Y.L."/>
            <person name="Hao S.J."/>
            <person name="Liu W.Q."/>
            <person name="Lv M.Q."/>
            <person name="Zhang H.B."/>
            <person name="Liu Y."/>
            <person name="Hu-Tang G.R."/>
            <person name="Wang J.P."/>
            <person name="Wang J.H."/>
            <person name="Sun Y.H."/>
            <person name="Ni S.B."/>
            <person name="Chen W.B."/>
            <person name="Zhang X.C."/>
            <person name="Jiao Y.N."/>
            <person name="Eichler E.E."/>
            <person name="Li G.H."/>
            <person name="Liu X."/>
            <person name="Gao L.Z."/>
        </authorList>
    </citation>
    <scope>NUCLEOTIDE SEQUENCE [LARGE SCALE GENOMIC DNA]</scope>
    <source>
        <strain evidence="2">cv. GT1</strain>
        <tissue evidence="1">Leaf</tissue>
    </source>
</reference>
<evidence type="ECO:0000313" key="2">
    <source>
        <dbReference type="Proteomes" id="UP000467840"/>
    </source>
</evidence>
<organism evidence="1 2">
    <name type="scientific">Hevea brasiliensis</name>
    <name type="common">Para rubber tree</name>
    <name type="synonym">Siphonia brasiliensis</name>
    <dbReference type="NCBI Taxonomy" id="3981"/>
    <lineage>
        <taxon>Eukaryota</taxon>
        <taxon>Viridiplantae</taxon>
        <taxon>Streptophyta</taxon>
        <taxon>Embryophyta</taxon>
        <taxon>Tracheophyta</taxon>
        <taxon>Spermatophyta</taxon>
        <taxon>Magnoliopsida</taxon>
        <taxon>eudicotyledons</taxon>
        <taxon>Gunneridae</taxon>
        <taxon>Pentapetalae</taxon>
        <taxon>rosids</taxon>
        <taxon>fabids</taxon>
        <taxon>Malpighiales</taxon>
        <taxon>Euphorbiaceae</taxon>
        <taxon>Crotonoideae</taxon>
        <taxon>Micrandreae</taxon>
        <taxon>Hevea</taxon>
    </lineage>
</organism>
<proteinExistence type="predicted"/>